<feature type="transmembrane region" description="Helical" evidence="8">
    <location>
        <begin position="195"/>
        <end position="223"/>
    </location>
</feature>
<dbReference type="EMBL" id="JBGMEL010000005">
    <property type="protein sequence ID" value="MFA0790350.1"/>
    <property type="molecule type" value="Genomic_DNA"/>
</dbReference>
<evidence type="ECO:0000256" key="5">
    <source>
        <dbReference type="ARBA" id="ARBA00022692"/>
    </source>
</evidence>
<feature type="transmembrane region" description="Helical" evidence="8">
    <location>
        <begin position="235"/>
        <end position="253"/>
    </location>
</feature>
<feature type="transmembrane region" description="Helical" evidence="8">
    <location>
        <begin position="106"/>
        <end position="124"/>
    </location>
</feature>
<evidence type="ECO:0000256" key="2">
    <source>
        <dbReference type="ARBA" id="ARBA00009142"/>
    </source>
</evidence>
<dbReference type="PANTHER" id="PTHR30269:SF0">
    <property type="entry name" value="MEMBRANE TRANSPORTER PROTEIN YFCA-RELATED"/>
    <property type="match status" value="1"/>
</dbReference>
<evidence type="ECO:0000313" key="9">
    <source>
        <dbReference type="EMBL" id="MFA0790350.1"/>
    </source>
</evidence>
<evidence type="ECO:0000256" key="3">
    <source>
        <dbReference type="ARBA" id="ARBA00022448"/>
    </source>
</evidence>
<sequence>MIEVSSDISNTTYLILTAVAFIAGFISAIAGGGGIITLPALLWAGIPPLDALGTNKFQAVSGTFSSSLNYLKKGHLQLRPLLPGLLAAVIGSALGTWTVTVLGVEMLGKLLPILIIGIAVYFIFSPRISDTDSKPRMRQGAFNLLIGGGLGFYGGFFGPGMGSLYALAFTALLGYNMRKATAATKPLVLATNTTSLMIFIAAGHLSLAIALGMALAQFVGARLGSNLVISHGVRLIKPVIIFSTLAVAIKLLMES</sequence>
<reference evidence="9 10" key="1">
    <citation type="submission" date="2024-08" db="EMBL/GenBank/DDBJ databases">
        <authorList>
            <person name="Ishaq N."/>
        </authorList>
    </citation>
    <scope>NUCLEOTIDE SEQUENCE [LARGE SCALE GENOMIC DNA]</scope>
    <source>
        <strain evidence="9 10">JCM 30400</strain>
    </source>
</reference>
<comment type="caution">
    <text evidence="9">The sequence shown here is derived from an EMBL/GenBank/DDBJ whole genome shotgun (WGS) entry which is preliminary data.</text>
</comment>
<feature type="transmembrane region" description="Helical" evidence="8">
    <location>
        <begin position="144"/>
        <end position="175"/>
    </location>
</feature>
<feature type="transmembrane region" description="Helical" evidence="8">
    <location>
        <begin position="81"/>
        <end position="100"/>
    </location>
</feature>
<dbReference type="InterPro" id="IPR002781">
    <property type="entry name" value="TM_pro_TauE-like"/>
</dbReference>
<name>A0ABV4NLV8_9GAMM</name>
<dbReference type="Proteomes" id="UP001569414">
    <property type="component" value="Unassembled WGS sequence"/>
</dbReference>
<comment type="subcellular location">
    <subcellularLocation>
        <location evidence="1 8">Cell membrane</location>
        <topology evidence="1 8">Multi-pass membrane protein</topology>
    </subcellularLocation>
</comment>
<comment type="similarity">
    <text evidence="2 8">Belongs to the 4-toluene sulfonate uptake permease (TSUP) (TC 2.A.102) family.</text>
</comment>
<dbReference type="RefSeq" id="WP_371843133.1">
    <property type="nucleotide sequence ID" value="NZ_JBGMEL010000005.1"/>
</dbReference>
<protein>
    <recommendedName>
        <fullName evidence="8">Probable membrane transporter protein</fullName>
    </recommendedName>
</protein>
<keyword evidence="3" id="KW-0813">Transport</keyword>
<evidence type="ECO:0000256" key="8">
    <source>
        <dbReference type="RuleBase" id="RU363041"/>
    </source>
</evidence>
<evidence type="ECO:0000256" key="1">
    <source>
        <dbReference type="ARBA" id="ARBA00004651"/>
    </source>
</evidence>
<keyword evidence="10" id="KW-1185">Reference proteome</keyword>
<accession>A0ABV4NLV8</accession>
<evidence type="ECO:0000256" key="4">
    <source>
        <dbReference type="ARBA" id="ARBA00022475"/>
    </source>
</evidence>
<keyword evidence="5 8" id="KW-0812">Transmembrane</keyword>
<dbReference type="Pfam" id="PF01925">
    <property type="entry name" value="TauE"/>
    <property type="match status" value="1"/>
</dbReference>
<dbReference type="InterPro" id="IPR052017">
    <property type="entry name" value="TSUP"/>
</dbReference>
<keyword evidence="6 8" id="KW-1133">Transmembrane helix</keyword>
<keyword evidence="4 8" id="KW-1003">Cell membrane</keyword>
<evidence type="ECO:0000313" key="10">
    <source>
        <dbReference type="Proteomes" id="UP001569414"/>
    </source>
</evidence>
<keyword evidence="7 8" id="KW-0472">Membrane</keyword>
<dbReference type="PANTHER" id="PTHR30269">
    <property type="entry name" value="TRANSMEMBRANE PROTEIN YFCA"/>
    <property type="match status" value="1"/>
</dbReference>
<gene>
    <name evidence="9" type="ORF">ACCI51_07310</name>
</gene>
<organism evidence="9 10">
    <name type="scientific">Microbulbifer echini</name>
    <dbReference type="NCBI Taxonomy" id="1529067"/>
    <lineage>
        <taxon>Bacteria</taxon>
        <taxon>Pseudomonadati</taxon>
        <taxon>Pseudomonadota</taxon>
        <taxon>Gammaproteobacteria</taxon>
        <taxon>Cellvibrionales</taxon>
        <taxon>Microbulbiferaceae</taxon>
        <taxon>Microbulbifer</taxon>
    </lineage>
</organism>
<proteinExistence type="inferred from homology"/>
<evidence type="ECO:0000256" key="6">
    <source>
        <dbReference type="ARBA" id="ARBA00022989"/>
    </source>
</evidence>
<feature type="transmembrane region" description="Helical" evidence="8">
    <location>
        <begin position="13"/>
        <end position="46"/>
    </location>
</feature>
<evidence type="ECO:0000256" key="7">
    <source>
        <dbReference type="ARBA" id="ARBA00023136"/>
    </source>
</evidence>